<dbReference type="GO" id="GO:0005509">
    <property type="term" value="F:calcium ion binding"/>
    <property type="evidence" value="ECO:0007669"/>
    <property type="project" value="InterPro"/>
</dbReference>
<gene>
    <name evidence="16" type="ORF">P43SY_006248</name>
</gene>
<evidence type="ECO:0000256" key="14">
    <source>
        <dbReference type="SAM" id="MobiDB-lite"/>
    </source>
</evidence>
<feature type="compositionally biased region" description="Basic residues" evidence="14">
    <location>
        <begin position="85"/>
        <end position="95"/>
    </location>
</feature>
<evidence type="ECO:0000256" key="9">
    <source>
        <dbReference type="ARBA" id="ARBA00022946"/>
    </source>
</evidence>
<dbReference type="InterPro" id="IPR002048">
    <property type="entry name" value="EF_hand_dom"/>
</dbReference>
<evidence type="ECO:0000256" key="12">
    <source>
        <dbReference type="ARBA" id="ARBA00023136"/>
    </source>
</evidence>
<keyword evidence="17" id="KW-1185">Reference proteome</keyword>
<accession>A0AAD5M2L9</accession>
<evidence type="ECO:0000256" key="10">
    <source>
        <dbReference type="ARBA" id="ARBA00023065"/>
    </source>
</evidence>
<dbReference type="GO" id="GO:0036444">
    <property type="term" value="P:calcium import into the mitochondrion"/>
    <property type="evidence" value="ECO:0007669"/>
    <property type="project" value="TreeGrafter"/>
</dbReference>
<dbReference type="PROSITE" id="PS50222">
    <property type="entry name" value="EF_HAND_2"/>
    <property type="match status" value="2"/>
</dbReference>
<dbReference type="PANTHER" id="PTHR12294">
    <property type="entry name" value="EF HAND DOMAIN FAMILY A1,A2-RELATED"/>
    <property type="match status" value="1"/>
</dbReference>
<keyword evidence="11" id="KW-0496">Mitochondrion</keyword>
<keyword evidence="5" id="KW-0479">Metal-binding</keyword>
<evidence type="ECO:0000256" key="2">
    <source>
        <dbReference type="ARBA" id="ARBA00004569"/>
    </source>
</evidence>
<dbReference type="Proteomes" id="UP001209570">
    <property type="component" value="Unassembled WGS sequence"/>
</dbReference>
<keyword evidence="3" id="KW-0813">Transport</keyword>
<dbReference type="InterPro" id="IPR011992">
    <property type="entry name" value="EF-hand-dom_pair"/>
</dbReference>
<protein>
    <recommendedName>
        <fullName evidence="15">EF-hand domain-containing protein</fullName>
    </recommendedName>
</protein>
<feature type="compositionally biased region" description="Basic and acidic residues" evidence="14">
    <location>
        <begin position="70"/>
        <end position="84"/>
    </location>
</feature>
<keyword evidence="10" id="KW-0406">Ion transport</keyword>
<evidence type="ECO:0000256" key="13">
    <source>
        <dbReference type="ARBA" id="ARBA00038333"/>
    </source>
</evidence>
<evidence type="ECO:0000313" key="16">
    <source>
        <dbReference type="EMBL" id="KAJ0399995.1"/>
    </source>
</evidence>
<dbReference type="InterPro" id="IPR018247">
    <property type="entry name" value="EF_Hand_1_Ca_BS"/>
</dbReference>
<evidence type="ECO:0000256" key="5">
    <source>
        <dbReference type="ARBA" id="ARBA00022723"/>
    </source>
</evidence>
<feature type="compositionally biased region" description="Low complexity" evidence="14">
    <location>
        <begin position="58"/>
        <end position="69"/>
    </location>
</feature>
<feature type="domain" description="EF-hand" evidence="15">
    <location>
        <begin position="198"/>
        <end position="233"/>
    </location>
</feature>
<comment type="caution">
    <text evidence="16">The sequence shown here is derived from an EMBL/GenBank/DDBJ whole genome shotgun (WGS) entry which is preliminary data.</text>
</comment>
<dbReference type="AlphaFoldDB" id="A0AAD5M2L9"/>
<dbReference type="PANTHER" id="PTHR12294:SF1">
    <property type="entry name" value="CALCIUM UPTAKE PROTEIN 1, MITOCHONDRIAL"/>
    <property type="match status" value="1"/>
</dbReference>
<dbReference type="GO" id="GO:0005758">
    <property type="term" value="C:mitochondrial intermembrane space"/>
    <property type="evidence" value="ECO:0007669"/>
    <property type="project" value="UniProtKB-SubCell"/>
</dbReference>
<proteinExistence type="inferred from homology"/>
<evidence type="ECO:0000256" key="3">
    <source>
        <dbReference type="ARBA" id="ARBA00022448"/>
    </source>
</evidence>
<evidence type="ECO:0000256" key="4">
    <source>
        <dbReference type="ARBA" id="ARBA00022568"/>
    </source>
</evidence>
<dbReference type="SUPFAM" id="SSF47473">
    <property type="entry name" value="EF-hand"/>
    <property type="match status" value="2"/>
</dbReference>
<comment type="subcellular location">
    <subcellularLocation>
        <location evidence="1">Mitochondrion inner membrane</location>
    </subcellularLocation>
    <subcellularLocation>
        <location evidence="2">Mitochondrion intermembrane space</location>
    </subcellularLocation>
</comment>
<evidence type="ECO:0000259" key="15">
    <source>
        <dbReference type="PROSITE" id="PS50222"/>
    </source>
</evidence>
<keyword evidence="6" id="KW-0677">Repeat</keyword>
<dbReference type="PROSITE" id="PS00018">
    <property type="entry name" value="EF_HAND_1"/>
    <property type="match status" value="2"/>
</dbReference>
<keyword evidence="8" id="KW-0106">Calcium</keyword>
<evidence type="ECO:0000313" key="17">
    <source>
        <dbReference type="Proteomes" id="UP001209570"/>
    </source>
</evidence>
<dbReference type="Pfam" id="PF13833">
    <property type="entry name" value="EF-hand_8"/>
    <property type="match status" value="1"/>
</dbReference>
<feature type="domain" description="EF-hand" evidence="15">
    <location>
        <begin position="387"/>
        <end position="422"/>
    </location>
</feature>
<evidence type="ECO:0000256" key="7">
    <source>
        <dbReference type="ARBA" id="ARBA00022792"/>
    </source>
</evidence>
<keyword evidence="4" id="KW-0109">Calcium transport</keyword>
<organism evidence="16 17">
    <name type="scientific">Pythium insidiosum</name>
    <name type="common">Pythiosis disease agent</name>
    <dbReference type="NCBI Taxonomy" id="114742"/>
    <lineage>
        <taxon>Eukaryota</taxon>
        <taxon>Sar</taxon>
        <taxon>Stramenopiles</taxon>
        <taxon>Oomycota</taxon>
        <taxon>Peronosporomycetes</taxon>
        <taxon>Pythiales</taxon>
        <taxon>Pythiaceae</taxon>
        <taxon>Pythium</taxon>
    </lineage>
</organism>
<evidence type="ECO:0000256" key="11">
    <source>
        <dbReference type="ARBA" id="ARBA00023128"/>
    </source>
</evidence>
<dbReference type="InterPro" id="IPR039800">
    <property type="entry name" value="MICU1/2/3"/>
</dbReference>
<evidence type="ECO:0000256" key="1">
    <source>
        <dbReference type="ARBA" id="ARBA00004273"/>
    </source>
</evidence>
<feature type="region of interest" description="Disordered" evidence="14">
    <location>
        <begin position="51"/>
        <end position="95"/>
    </location>
</feature>
<dbReference type="Gene3D" id="1.10.238.10">
    <property type="entry name" value="EF-hand"/>
    <property type="match status" value="2"/>
</dbReference>
<dbReference type="EMBL" id="JAKCXM010000166">
    <property type="protein sequence ID" value="KAJ0399995.1"/>
    <property type="molecule type" value="Genomic_DNA"/>
</dbReference>
<keyword evidence="9" id="KW-0809">Transit peptide</keyword>
<keyword evidence="12" id="KW-0472">Membrane</keyword>
<dbReference type="GO" id="GO:1990246">
    <property type="term" value="C:uniplex complex"/>
    <property type="evidence" value="ECO:0007669"/>
    <property type="project" value="TreeGrafter"/>
</dbReference>
<comment type="similarity">
    <text evidence="13">Belongs to the MICU1 family. MICU1 subfamily.</text>
</comment>
<dbReference type="Pfam" id="PF00036">
    <property type="entry name" value="EF-hand_1"/>
    <property type="match status" value="1"/>
</dbReference>
<dbReference type="SMART" id="SM00054">
    <property type="entry name" value="EFh"/>
    <property type="match status" value="2"/>
</dbReference>
<keyword evidence="7" id="KW-0999">Mitochondrion inner membrane</keyword>
<evidence type="ECO:0000256" key="8">
    <source>
        <dbReference type="ARBA" id="ARBA00022837"/>
    </source>
</evidence>
<sequence>MAWMRPMIAAASRRAARLAGPRAVASVGDDRAGVWLAAALLSVGGATVALSEPKRTNSGSGSSGSATADAAKEAEAEAPAEPKPRAGRRALLKSRTRHKAKLEEVDLMKLHVDEYREARATIDSLAKRFELFASKSIEASGQKTPAMSYTDFLHSMVLPRFHAQKPSPELQYTCEFAGNADGLITYEECFLLIHLLQIPQEHFEVAFHMFDLDGDGSVDKTEFCQVIENLLHAISVHEDTKPLAIEAEALLPRMVKYLFGRFGKKKIRASDLAAALEALRRDILRAEFDLYARPHPTKKGTRVISVHDFAITLVSGFDPDRLQPYLDRVEALNASEELVTWEDFYKFHANVQNNLADIKLAFDLTHAEEITEADFIRAARVVSGVELSFPVVQLAFRVFDGNDNGTLDQSELLKVLETRSTIELTQRRPENKLQRFVSCVKRREE</sequence>
<name>A0AAD5M2L9_PYTIN</name>
<evidence type="ECO:0000256" key="6">
    <source>
        <dbReference type="ARBA" id="ARBA00022737"/>
    </source>
</evidence>
<dbReference type="GO" id="GO:0051560">
    <property type="term" value="P:mitochondrial calcium ion homeostasis"/>
    <property type="evidence" value="ECO:0007669"/>
    <property type="project" value="TreeGrafter"/>
</dbReference>
<reference evidence="16" key="1">
    <citation type="submission" date="2021-12" db="EMBL/GenBank/DDBJ databases">
        <title>Prjna785345.</title>
        <authorList>
            <person name="Rujirawat T."/>
            <person name="Krajaejun T."/>
        </authorList>
    </citation>
    <scope>NUCLEOTIDE SEQUENCE</scope>
    <source>
        <strain evidence="16">Pi057C3</strain>
    </source>
</reference>